<sequence>EHTSNRAKLRAAIAALQFRAWGREGWRRVVVLTDLAYVAEGATRLLLAWAARGWRVKRGRARGPGGRRIANRDLWVKLQGAVDALRGEGCEVSFWLVRGRDVGGLGDYMCGAKEAARDAARQCPAVDTEEFTKLYGLLL</sequence>
<keyword evidence="3" id="KW-1185">Reference proteome</keyword>
<dbReference type="GO" id="GO:0004523">
    <property type="term" value="F:RNA-DNA hybrid ribonuclease activity"/>
    <property type="evidence" value="ECO:0007669"/>
    <property type="project" value="InterPro"/>
</dbReference>
<proteinExistence type="predicted"/>
<dbReference type="Gene3D" id="3.30.420.10">
    <property type="entry name" value="Ribonuclease H-like superfamily/Ribonuclease H"/>
    <property type="match status" value="1"/>
</dbReference>
<dbReference type="Pfam" id="PF00075">
    <property type="entry name" value="RNase_H"/>
    <property type="match status" value="1"/>
</dbReference>
<dbReference type="Proteomes" id="UP001244011">
    <property type="component" value="Unassembled WGS sequence"/>
</dbReference>
<evidence type="ECO:0000313" key="2">
    <source>
        <dbReference type="EMBL" id="KAK1764386.1"/>
    </source>
</evidence>
<dbReference type="EMBL" id="MU839020">
    <property type="protein sequence ID" value="KAK1764386.1"/>
    <property type="molecule type" value="Genomic_DNA"/>
</dbReference>
<protein>
    <recommendedName>
        <fullName evidence="1">RNase H type-1 domain-containing protein</fullName>
    </recommendedName>
</protein>
<comment type="caution">
    <text evidence="2">The sequence shown here is derived from an EMBL/GenBank/DDBJ whole genome shotgun (WGS) entry which is preliminary data.</text>
</comment>
<dbReference type="InterPro" id="IPR002156">
    <property type="entry name" value="RNaseH_domain"/>
</dbReference>
<reference evidence="2" key="1">
    <citation type="submission" date="2023-06" db="EMBL/GenBank/DDBJ databases">
        <title>Genome-scale phylogeny and comparative genomics of the fungal order Sordariales.</title>
        <authorList>
            <consortium name="Lawrence Berkeley National Laboratory"/>
            <person name="Hensen N."/>
            <person name="Bonometti L."/>
            <person name="Westerberg I."/>
            <person name="Brannstrom I.O."/>
            <person name="Guillou S."/>
            <person name="Cros-Aarteil S."/>
            <person name="Calhoun S."/>
            <person name="Haridas S."/>
            <person name="Kuo A."/>
            <person name="Mondo S."/>
            <person name="Pangilinan J."/>
            <person name="Riley R."/>
            <person name="Labutti K."/>
            <person name="Andreopoulos B."/>
            <person name="Lipzen A."/>
            <person name="Chen C."/>
            <person name="Yanf M."/>
            <person name="Daum C."/>
            <person name="Ng V."/>
            <person name="Clum A."/>
            <person name="Steindorff A."/>
            <person name="Ohm R."/>
            <person name="Martin F."/>
            <person name="Silar P."/>
            <person name="Natvig D."/>
            <person name="Lalanne C."/>
            <person name="Gautier V."/>
            <person name="Ament-Velasquez S.L."/>
            <person name="Kruys A."/>
            <person name="Hutchinson M.I."/>
            <person name="Powell A.J."/>
            <person name="Barry K."/>
            <person name="Miller A.N."/>
            <person name="Grigoriev I.V."/>
            <person name="Debuchy R."/>
            <person name="Gladieux P."/>
            <person name="Thoren M.H."/>
            <person name="Johannesson H."/>
        </authorList>
    </citation>
    <scope>NUCLEOTIDE SEQUENCE</scope>
    <source>
        <strain evidence="2">8032-3</strain>
    </source>
</reference>
<evidence type="ECO:0000313" key="3">
    <source>
        <dbReference type="Proteomes" id="UP001244011"/>
    </source>
</evidence>
<dbReference type="AlphaFoldDB" id="A0AAJ0BUD1"/>
<dbReference type="GeneID" id="85308036"/>
<dbReference type="GO" id="GO:0003676">
    <property type="term" value="F:nucleic acid binding"/>
    <property type="evidence" value="ECO:0007669"/>
    <property type="project" value="InterPro"/>
</dbReference>
<dbReference type="PROSITE" id="PS50879">
    <property type="entry name" value="RNASE_H_1"/>
    <property type="match status" value="1"/>
</dbReference>
<accession>A0AAJ0BUD1</accession>
<dbReference type="InterPro" id="IPR012337">
    <property type="entry name" value="RNaseH-like_sf"/>
</dbReference>
<name>A0AAJ0BUD1_9PEZI</name>
<organism evidence="2 3">
    <name type="scientific">Phialemonium atrogriseum</name>
    <dbReference type="NCBI Taxonomy" id="1093897"/>
    <lineage>
        <taxon>Eukaryota</taxon>
        <taxon>Fungi</taxon>
        <taxon>Dikarya</taxon>
        <taxon>Ascomycota</taxon>
        <taxon>Pezizomycotina</taxon>
        <taxon>Sordariomycetes</taxon>
        <taxon>Sordariomycetidae</taxon>
        <taxon>Cephalothecales</taxon>
        <taxon>Cephalothecaceae</taxon>
        <taxon>Phialemonium</taxon>
    </lineage>
</organism>
<gene>
    <name evidence="2" type="ORF">QBC33DRAFT_457248</name>
</gene>
<evidence type="ECO:0000259" key="1">
    <source>
        <dbReference type="PROSITE" id="PS50879"/>
    </source>
</evidence>
<dbReference type="SUPFAM" id="SSF53098">
    <property type="entry name" value="Ribonuclease H-like"/>
    <property type="match status" value="1"/>
</dbReference>
<dbReference type="RefSeq" id="XP_060280599.1">
    <property type="nucleotide sequence ID" value="XM_060424849.1"/>
</dbReference>
<feature type="domain" description="RNase H type-1" evidence="1">
    <location>
        <begin position="1"/>
        <end position="121"/>
    </location>
</feature>
<feature type="non-terminal residue" evidence="2">
    <location>
        <position position="1"/>
    </location>
</feature>
<dbReference type="InterPro" id="IPR036397">
    <property type="entry name" value="RNaseH_sf"/>
</dbReference>